<dbReference type="EMBL" id="JAKWBI020000644">
    <property type="protein sequence ID" value="KAJ2893209.1"/>
    <property type="molecule type" value="Genomic_DNA"/>
</dbReference>
<evidence type="ECO:0000313" key="2">
    <source>
        <dbReference type="Proteomes" id="UP001201980"/>
    </source>
</evidence>
<organism evidence="1 2">
    <name type="scientific">Zalerion maritima</name>
    <dbReference type="NCBI Taxonomy" id="339359"/>
    <lineage>
        <taxon>Eukaryota</taxon>
        <taxon>Fungi</taxon>
        <taxon>Dikarya</taxon>
        <taxon>Ascomycota</taxon>
        <taxon>Pezizomycotina</taxon>
        <taxon>Sordariomycetes</taxon>
        <taxon>Lulworthiomycetidae</taxon>
        <taxon>Lulworthiales</taxon>
        <taxon>Lulworthiaceae</taxon>
        <taxon>Zalerion</taxon>
    </lineage>
</organism>
<gene>
    <name evidence="1" type="ORF">MKZ38_008915</name>
</gene>
<evidence type="ECO:0000313" key="1">
    <source>
        <dbReference type="EMBL" id="KAJ2893209.1"/>
    </source>
</evidence>
<reference evidence="1" key="1">
    <citation type="submission" date="2022-07" db="EMBL/GenBank/DDBJ databases">
        <title>Draft genome sequence of Zalerion maritima ATCC 34329, a (micro)plastics degrading marine fungus.</title>
        <authorList>
            <person name="Paco A."/>
            <person name="Goncalves M.F.M."/>
            <person name="Rocha-Santos T.A.P."/>
            <person name="Alves A."/>
        </authorList>
    </citation>
    <scope>NUCLEOTIDE SEQUENCE</scope>
    <source>
        <strain evidence="1">ATCC 34329</strain>
    </source>
</reference>
<keyword evidence="2" id="KW-1185">Reference proteome</keyword>
<proteinExistence type="predicted"/>
<name>A0AAD5RHJ8_9PEZI</name>
<sequence length="411" mass="46568">MLLRDGALNLVQEVEKFEVGSIVAPVAVEHEDAIVKLDFPLLQLVWDVDIWGISPADNAVEVCAEHGTFSLITNKPTSIMHSHLDHIKPGRGSLTRPAPPTHGRFHSRACQLSHLPGSPPAPKIHPLQLELDHLHQEFGHISSSPPKYTLTKRDIPNDGFSEARMKISQLRYDHFACSWATPSHLLGSWFSRRRLLGTFTGALLACKRMHEEATEFIFRTTTFILDTHYDEYGKVSKPCFHRLVQILDDRSIWSQLFPWDRLQHLHMNVRTSGKSAGFLPHQSPPPGGISGNVWYGYERLLKHILALPALQTARFCVGSISSSSPWHKREEEAVMLKLFTPKNNAKVTVVLPYGDGKTGEEQDALDILEYRDQLSITVVRRWRLTWNVTSPLRILGPGFLWQTEGELWMIP</sequence>
<dbReference type="AlphaFoldDB" id="A0AAD5RHJ8"/>
<protein>
    <submittedName>
        <fullName evidence="1">Uncharacterized protein</fullName>
    </submittedName>
</protein>
<accession>A0AAD5RHJ8</accession>
<comment type="caution">
    <text evidence="1">The sequence shown here is derived from an EMBL/GenBank/DDBJ whole genome shotgun (WGS) entry which is preliminary data.</text>
</comment>
<dbReference type="Proteomes" id="UP001201980">
    <property type="component" value="Unassembled WGS sequence"/>
</dbReference>